<protein>
    <submittedName>
        <fullName evidence="2">Uncharacterized protein</fullName>
    </submittedName>
</protein>
<accession>A0A0K2TW90</accession>
<sequence>HIDDPSVRSYTLHGFFLHYFYTCNLKSRISRRKRRRHSLLLCYVCVKTTKKRCFLIEVVSYVLIYSVFKKSDILYERRGFTNHFSGYLVIWFVFFLGFFSIPERRK</sequence>
<dbReference type="AlphaFoldDB" id="A0A0K2TW90"/>
<evidence type="ECO:0000313" key="2">
    <source>
        <dbReference type="EMBL" id="CDW29646.1"/>
    </source>
</evidence>
<dbReference type="EMBL" id="HACA01012285">
    <property type="protein sequence ID" value="CDW29646.1"/>
    <property type="molecule type" value="Transcribed_RNA"/>
</dbReference>
<reference evidence="2" key="1">
    <citation type="submission" date="2014-05" db="EMBL/GenBank/DDBJ databases">
        <authorList>
            <person name="Chronopoulou M."/>
        </authorList>
    </citation>
    <scope>NUCLEOTIDE SEQUENCE</scope>
    <source>
        <tissue evidence="2">Whole organism</tissue>
    </source>
</reference>
<proteinExistence type="predicted"/>
<feature type="non-terminal residue" evidence="2">
    <location>
        <position position="1"/>
    </location>
</feature>
<name>A0A0K2TW90_LEPSM</name>
<feature type="transmembrane region" description="Helical" evidence="1">
    <location>
        <begin position="84"/>
        <end position="101"/>
    </location>
</feature>
<keyword evidence="1" id="KW-0812">Transmembrane</keyword>
<evidence type="ECO:0000256" key="1">
    <source>
        <dbReference type="SAM" id="Phobius"/>
    </source>
</evidence>
<keyword evidence="1" id="KW-0472">Membrane</keyword>
<organism evidence="2">
    <name type="scientific">Lepeophtheirus salmonis</name>
    <name type="common">Salmon louse</name>
    <name type="synonym">Caligus salmonis</name>
    <dbReference type="NCBI Taxonomy" id="72036"/>
    <lineage>
        <taxon>Eukaryota</taxon>
        <taxon>Metazoa</taxon>
        <taxon>Ecdysozoa</taxon>
        <taxon>Arthropoda</taxon>
        <taxon>Crustacea</taxon>
        <taxon>Multicrustacea</taxon>
        <taxon>Hexanauplia</taxon>
        <taxon>Copepoda</taxon>
        <taxon>Siphonostomatoida</taxon>
        <taxon>Caligidae</taxon>
        <taxon>Lepeophtheirus</taxon>
    </lineage>
</organism>
<keyword evidence="1" id="KW-1133">Transmembrane helix</keyword>
<feature type="transmembrane region" description="Helical" evidence="1">
    <location>
        <begin position="40"/>
        <end position="64"/>
    </location>
</feature>